<gene>
    <name evidence="2" type="ORF">MAMMFC1_00313</name>
</gene>
<dbReference type="KEGG" id="mana:MAMMFC1_00313"/>
<reference evidence="2 3" key="1">
    <citation type="journal article" date="2018" name="Int. J. Syst. Evol. Microbiol.">
        <title>Methylomusa anaerophila gen. nov., sp. nov., an anaerobic methanol-utilizing bacterium isolated from a microbial fuel cell.</title>
        <authorList>
            <person name="Amano N."/>
            <person name="Yamamuro A."/>
            <person name="Miyahara M."/>
            <person name="Kouzuma A."/>
            <person name="Abe T."/>
            <person name="Watanabe K."/>
        </authorList>
    </citation>
    <scope>NUCLEOTIDE SEQUENCE [LARGE SCALE GENOMIC DNA]</scope>
    <source>
        <strain evidence="2 3">MMFC1</strain>
    </source>
</reference>
<dbReference type="SMART" id="SM00860">
    <property type="entry name" value="SMI1_KNR4"/>
    <property type="match status" value="1"/>
</dbReference>
<dbReference type="Gene3D" id="3.40.1580.10">
    <property type="entry name" value="SMI1/KNR4-like"/>
    <property type="match status" value="1"/>
</dbReference>
<evidence type="ECO:0000313" key="3">
    <source>
        <dbReference type="Proteomes" id="UP000276437"/>
    </source>
</evidence>
<dbReference type="AlphaFoldDB" id="A0A348AF32"/>
<dbReference type="RefSeq" id="WP_126305867.1">
    <property type="nucleotide sequence ID" value="NZ_AP018449.1"/>
</dbReference>
<proteinExistence type="predicted"/>
<accession>A0A348AF32</accession>
<dbReference type="InterPro" id="IPR018958">
    <property type="entry name" value="Knr4/Smi1-like_dom"/>
</dbReference>
<keyword evidence="3" id="KW-1185">Reference proteome</keyword>
<name>A0A348AF32_9FIRM</name>
<dbReference type="EMBL" id="AP018449">
    <property type="protein sequence ID" value="BBB89680.1"/>
    <property type="molecule type" value="Genomic_DNA"/>
</dbReference>
<evidence type="ECO:0000313" key="2">
    <source>
        <dbReference type="EMBL" id="BBB89680.1"/>
    </source>
</evidence>
<organism evidence="2 3">
    <name type="scientific">Methylomusa anaerophila</name>
    <dbReference type="NCBI Taxonomy" id="1930071"/>
    <lineage>
        <taxon>Bacteria</taxon>
        <taxon>Bacillati</taxon>
        <taxon>Bacillota</taxon>
        <taxon>Negativicutes</taxon>
        <taxon>Selenomonadales</taxon>
        <taxon>Sporomusaceae</taxon>
        <taxon>Methylomusa</taxon>
    </lineage>
</organism>
<protein>
    <submittedName>
        <fullName evidence="2">SMI1 / KNR4 family protein</fullName>
    </submittedName>
</protein>
<sequence length="159" mass="18325">MSFRDYEEALRLIETGNEITSFIGGASDLLIKKAEKKLNLSFSKSYKDFLLRFGAMSFGAEEFYGIVREDFDNSRIPDAIWYTLEERKKVNLPAHLLVFYDTGSEELFCLDFNKLNFEGEPKVVVFVPGVDLQYQSYEVISNDFGEFLLQRVKLELGIS</sequence>
<dbReference type="InterPro" id="IPR037883">
    <property type="entry name" value="Knr4/Smi1-like_sf"/>
</dbReference>
<dbReference type="Pfam" id="PF14567">
    <property type="entry name" value="SUKH_5"/>
    <property type="match status" value="1"/>
</dbReference>
<evidence type="ECO:0000259" key="1">
    <source>
        <dbReference type="SMART" id="SM00860"/>
    </source>
</evidence>
<dbReference type="SUPFAM" id="SSF160631">
    <property type="entry name" value="SMI1/KNR4-like"/>
    <property type="match status" value="1"/>
</dbReference>
<feature type="domain" description="Knr4/Smi1-like" evidence="1">
    <location>
        <begin position="25"/>
        <end position="150"/>
    </location>
</feature>
<dbReference type="Proteomes" id="UP000276437">
    <property type="component" value="Chromosome"/>
</dbReference>
<dbReference type="OrthoDB" id="1944463at2"/>